<evidence type="ECO:0000256" key="2">
    <source>
        <dbReference type="ARBA" id="ARBA00022289"/>
    </source>
</evidence>
<gene>
    <name evidence="7" type="primary">arm_1</name>
    <name evidence="7" type="ORF">AVEN_67100_1</name>
</gene>
<reference evidence="7 8" key="1">
    <citation type="journal article" date="2019" name="Sci. Rep.">
        <title>Orb-weaving spider Araneus ventricosus genome elucidates the spidroin gene catalogue.</title>
        <authorList>
            <person name="Kono N."/>
            <person name="Nakamura H."/>
            <person name="Ohtoshi R."/>
            <person name="Moran D.A.P."/>
            <person name="Shinohara A."/>
            <person name="Yoshida Y."/>
            <person name="Fujiwara M."/>
            <person name="Mori M."/>
            <person name="Tomita M."/>
            <person name="Arakawa K."/>
        </authorList>
    </citation>
    <scope>NUCLEOTIDE SEQUENCE [LARGE SCALE GENOMIC DNA]</scope>
</reference>
<feature type="repeat" description="ARM" evidence="5">
    <location>
        <begin position="65"/>
        <end position="107"/>
    </location>
</feature>
<dbReference type="OrthoDB" id="6416220at2759"/>
<feature type="repeat" description="ARM" evidence="5">
    <location>
        <begin position="272"/>
        <end position="309"/>
    </location>
</feature>
<dbReference type="GO" id="GO:0005886">
    <property type="term" value="C:plasma membrane"/>
    <property type="evidence" value="ECO:0007669"/>
    <property type="project" value="UniProtKB-SubCell"/>
</dbReference>
<proteinExistence type="predicted"/>
<dbReference type="SMART" id="SM00185">
    <property type="entry name" value="ARM"/>
    <property type="match status" value="9"/>
</dbReference>
<sequence>MDGHSIHYHVERGAQGIKLNTPAIAAALVDILKRNRDLETTKHTTEWLQCLSRDPAVLLSIYQSNGIPVLVKLLNAPQESVSFYAAKTLRNLLLGQEGSKAAVCKAGGLQKMVMILKNNNEKFLSVVTDCLMLLAYKKPENKLIIFSSDGPAELVRIMETYRCQTLLWTTARVLRVLSACSSNKRAIIAAGGVQALAKHLDNRSQKLVVNCLWTLRNLSDAATKQENVASLLKRLVQLLGSRHKIIVCCTAGILSNMTCNNPRNKVIICQENGIGALVKVILMARNDEEIIEPAICTLRHLTCRHPEAETAQNDVRLHFGLQAIVKFLNPPNRWPLIKAVVGLVRNLTLCRENHELLLELGTVHILKDMLRTVYQNISRNRESLSYYETQPTVIDDVKMEDIVEIVLSAFLKLAGNAKIRTLLKDSNIMNTFIQIMNKENENIQCIVAGIFCEFASDTDGSLTVKSIEDVPFLCYSLRSNNEGLATSGSESRLVPLPHRYEYTTATMGKIIQKVYISWDELLQSSTPSVIVELGDEESRGSVHSSGSRPTSNQGFDLQPMQDSDATPTPSTNCQ</sequence>
<dbReference type="InterPro" id="IPR000225">
    <property type="entry name" value="Armadillo"/>
</dbReference>
<comment type="caution">
    <text evidence="7">The sequence shown here is derived from an EMBL/GenBank/DDBJ whole genome shotgun (WGS) entry which is preliminary data.</text>
</comment>
<accession>A0A4Y2FQ14</accession>
<feature type="repeat" description="ARM" evidence="5">
    <location>
        <begin position="319"/>
        <end position="362"/>
    </location>
</feature>
<evidence type="ECO:0000256" key="3">
    <source>
        <dbReference type="ARBA" id="ARBA00022687"/>
    </source>
</evidence>
<feature type="repeat" description="ARM" evidence="5">
    <location>
        <begin position="149"/>
        <end position="192"/>
    </location>
</feature>
<evidence type="ECO:0000256" key="4">
    <source>
        <dbReference type="ARBA" id="ARBA00022889"/>
    </source>
</evidence>
<evidence type="ECO:0000313" key="7">
    <source>
        <dbReference type="EMBL" id="GBM43592.1"/>
    </source>
</evidence>
<keyword evidence="8" id="KW-1185">Reference proteome</keyword>
<dbReference type="PANTHER" id="PTHR45976">
    <property type="entry name" value="ARMADILLO SEGMENT POLARITY PROTEIN"/>
    <property type="match status" value="1"/>
</dbReference>
<dbReference type="PROSITE" id="PS50176">
    <property type="entry name" value="ARM_REPEAT"/>
    <property type="match status" value="5"/>
</dbReference>
<dbReference type="GO" id="GO:0045296">
    <property type="term" value="F:cadherin binding"/>
    <property type="evidence" value="ECO:0007669"/>
    <property type="project" value="InterPro"/>
</dbReference>
<dbReference type="InterPro" id="IPR016024">
    <property type="entry name" value="ARM-type_fold"/>
</dbReference>
<dbReference type="Proteomes" id="UP000499080">
    <property type="component" value="Unassembled WGS sequence"/>
</dbReference>
<feature type="repeat" description="ARM" evidence="5">
    <location>
        <begin position="230"/>
        <end position="268"/>
    </location>
</feature>
<evidence type="ECO:0000256" key="1">
    <source>
        <dbReference type="ARBA" id="ARBA00004413"/>
    </source>
</evidence>
<keyword evidence="4" id="KW-0130">Cell adhesion</keyword>
<dbReference type="GO" id="GO:0016055">
    <property type="term" value="P:Wnt signaling pathway"/>
    <property type="evidence" value="ECO:0007669"/>
    <property type="project" value="UniProtKB-KW"/>
</dbReference>
<feature type="compositionally biased region" description="Polar residues" evidence="6">
    <location>
        <begin position="541"/>
        <end position="574"/>
    </location>
</feature>
<dbReference type="PRINTS" id="PR01869">
    <property type="entry name" value="BCATNINFAMLY"/>
</dbReference>
<dbReference type="SUPFAM" id="SSF48371">
    <property type="entry name" value="ARM repeat"/>
    <property type="match status" value="1"/>
</dbReference>
<dbReference type="InterPro" id="IPR011989">
    <property type="entry name" value="ARM-like"/>
</dbReference>
<dbReference type="InterPro" id="IPR013284">
    <property type="entry name" value="Beta-catenin"/>
</dbReference>
<protein>
    <recommendedName>
        <fullName evidence="2">Armadillo segment polarity protein</fullName>
    </recommendedName>
</protein>
<evidence type="ECO:0000256" key="6">
    <source>
        <dbReference type="SAM" id="MobiDB-lite"/>
    </source>
</evidence>
<dbReference type="GO" id="GO:0007155">
    <property type="term" value="P:cell adhesion"/>
    <property type="evidence" value="ECO:0007669"/>
    <property type="project" value="InterPro"/>
</dbReference>
<dbReference type="Pfam" id="PF00514">
    <property type="entry name" value="Arm"/>
    <property type="match status" value="2"/>
</dbReference>
<dbReference type="AlphaFoldDB" id="A0A4Y2FQ14"/>
<comment type="subcellular location">
    <subcellularLocation>
        <location evidence="1">Cell membrane</location>
        <topology evidence="1">Peripheral membrane protein</topology>
        <orientation evidence="1">Cytoplasmic side</orientation>
    </subcellularLocation>
</comment>
<dbReference type="EMBL" id="BGPR01001034">
    <property type="protein sequence ID" value="GBM43592.1"/>
    <property type="molecule type" value="Genomic_DNA"/>
</dbReference>
<evidence type="ECO:0000313" key="8">
    <source>
        <dbReference type="Proteomes" id="UP000499080"/>
    </source>
</evidence>
<evidence type="ECO:0000256" key="5">
    <source>
        <dbReference type="PROSITE-ProRule" id="PRU00259"/>
    </source>
</evidence>
<feature type="region of interest" description="Disordered" evidence="6">
    <location>
        <begin position="535"/>
        <end position="574"/>
    </location>
</feature>
<organism evidence="7 8">
    <name type="scientific">Araneus ventricosus</name>
    <name type="common">Orbweaver spider</name>
    <name type="synonym">Epeira ventricosa</name>
    <dbReference type="NCBI Taxonomy" id="182803"/>
    <lineage>
        <taxon>Eukaryota</taxon>
        <taxon>Metazoa</taxon>
        <taxon>Ecdysozoa</taxon>
        <taxon>Arthropoda</taxon>
        <taxon>Chelicerata</taxon>
        <taxon>Arachnida</taxon>
        <taxon>Araneae</taxon>
        <taxon>Araneomorphae</taxon>
        <taxon>Entelegynae</taxon>
        <taxon>Araneoidea</taxon>
        <taxon>Araneidae</taxon>
        <taxon>Araneus</taxon>
    </lineage>
</organism>
<dbReference type="Gene3D" id="1.25.10.10">
    <property type="entry name" value="Leucine-rich Repeat Variant"/>
    <property type="match status" value="1"/>
</dbReference>
<keyword evidence="3" id="KW-0879">Wnt signaling pathway</keyword>
<name>A0A4Y2FQ14_ARAVE</name>